<feature type="repeat" description="PPR" evidence="3">
    <location>
        <begin position="299"/>
        <end position="333"/>
    </location>
</feature>
<dbReference type="PANTHER" id="PTHR47926:SF424">
    <property type="entry name" value="PENTACOTRIPEPTIDE-REPEAT REGION OF PRORP DOMAIN-CONTAINING PROTEIN"/>
    <property type="match status" value="1"/>
</dbReference>
<dbReference type="Proteomes" id="UP001159364">
    <property type="component" value="Linkage Group LG07"/>
</dbReference>
<dbReference type="InterPro" id="IPR046960">
    <property type="entry name" value="PPR_At4g14850-like_plant"/>
</dbReference>
<protein>
    <recommendedName>
        <fullName evidence="6">Pentatricopeptide repeat-containing protein</fullName>
    </recommendedName>
</protein>
<feature type="repeat" description="PPR" evidence="3">
    <location>
        <begin position="196"/>
        <end position="230"/>
    </location>
</feature>
<accession>A0AAV8T2C8</accession>
<evidence type="ECO:0000256" key="2">
    <source>
        <dbReference type="ARBA" id="ARBA00061659"/>
    </source>
</evidence>
<gene>
    <name evidence="4" type="ORF">K2173_021950</name>
</gene>
<feature type="repeat" description="PPR" evidence="3">
    <location>
        <begin position="437"/>
        <end position="471"/>
    </location>
</feature>
<dbReference type="Gene3D" id="1.25.40.10">
    <property type="entry name" value="Tetratricopeptide repeat domain"/>
    <property type="match status" value="4"/>
</dbReference>
<dbReference type="InterPro" id="IPR011990">
    <property type="entry name" value="TPR-like_helical_dom_sf"/>
</dbReference>
<feature type="repeat" description="PPR" evidence="3">
    <location>
        <begin position="472"/>
        <end position="506"/>
    </location>
</feature>
<dbReference type="PANTHER" id="PTHR47926">
    <property type="entry name" value="PENTATRICOPEPTIDE REPEAT-CONTAINING PROTEIN"/>
    <property type="match status" value="1"/>
</dbReference>
<organism evidence="4 5">
    <name type="scientific">Erythroxylum novogranatense</name>
    <dbReference type="NCBI Taxonomy" id="1862640"/>
    <lineage>
        <taxon>Eukaryota</taxon>
        <taxon>Viridiplantae</taxon>
        <taxon>Streptophyta</taxon>
        <taxon>Embryophyta</taxon>
        <taxon>Tracheophyta</taxon>
        <taxon>Spermatophyta</taxon>
        <taxon>Magnoliopsida</taxon>
        <taxon>eudicotyledons</taxon>
        <taxon>Gunneridae</taxon>
        <taxon>Pentapetalae</taxon>
        <taxon>rosids</taxon>
        <taxon>fabids</taxon>
        <taxon>Malpighiales</taxon>
        <taxon>Erythroxylaceae</taxon>
        <taxon>Erythroxylum</taxon>
    </lineage>
</organism>
<dbReference type="EMBL" id="JAIWQS010000007">
    <property type="protein sequence ID" value="KAJ8760912.1"/>
    <property type="molecule type" value="Genomic_DNA"/>
</dbReference>
<dbReference type="GO" id="GO:0003723">
    <property type="term" value="F:RNA binding"/>
    <property type="evidence" value="ECO:0007669"/>
    <property type="project" value="InterPro"/>
</dbReference>
<comment type="caution">
    <text evidence="4">The sequence shown here is derived from an EMBL/GenBank/DDBJ whole genome shotgun (WGS) entry which is preliminary data.</text>
</comment>
<comment type="similarity">
    <text evidence="2">Belongs to the PPR family. PCMP-E subfamily.</text>
</comment>
<evidence type="ECO:0000313" key="4">
    <source>
        <dbReference type="EMBL" id="KAJ8760912.1"/>
    </source>
</evidence>
<reference evidence="4 5" key="1">
    <citation type="submission" date="2021-09" db="EMBL/GenBank/DDBJ databases">
        <title>Genomic insights and catalytic innovation underlie evolution of tropane alkaloids biosynthesis.</title>
        <authorList>
            <person name="Wang Y.-J."/>
            <person name="Tian T."/>
            <person name="Huang J.-P."/>
            <person name="Huang S.-X."/>
        </authorList>
    </citation>
    <scope>NUCLEOTIDE SEQUENCE [LARGE SCALE GENOMIC DNA]</scope>
    <source>
        <strain evidence="4">KIB-2018</strain>
        <tissue evidence="4">Leaf</tissue>
    </source>
</reference>
<evidence type="ECO:0000256" key="1">
    <source>
        <dbReference type="ARBA" id="ARBA00022737"/>
    </source>
</evidence>
<evidence type="ECO:0008006" key="6">
    <source>
        <dbReference type="Google" id="ProtNLM"/>
    </source>
</evidence>
<feature type="repeat" description="PPR" evidence="3">
    <location>
        <begin position="98"/>
        <end position="132"/>
    </location>
</feature>
<sequence>MRHQISKLVSDGHYREAVALYSQLHSISVSPRKFTFPPLLKACAKLKSPLQAQIVHTHVIKTGFQSHLYAATALSDMYLKLNLLHDAHNMLDEMPERNLISFNAEISGFSKNGCFREAFSVFREVGCGGFRPNSVSIASLLSACDSVESSMQVHCWAVKLGVDVDLYVGTSLVTVYSNCDEMVLARKVFEEMPTKSVVSYNAFLSGLLQNGVAVAVLDVFNDMRERSSEKPNFVSLVSVISASTSLLYLQFGNQVHGYAMKTGVGCDVLVATALVDMYSKCGRWQLAYGVFKELNGMRTLITWNAMIAGMMFNGQSDPAVELFELLKSEALEPDSATWNSMINGFVHLGLWTEAFDFFKKMQSYVKVPNLKSVTSLLRACACLSTVQLGKEIHGHAVRTHISADEFLATALIDMYMKCGYSSLACRIFDQFDIKPQDPAFWNAMICGYGKNGEDESAFKIFDQMLVLKIKPNSATFTSLLSASSHSGQVERGLQIFKMMKEYGLNPSAEHLGNVVDLLGRSGLLIEASKLIQEMPEPPASVFASLLGACRHYSNSDLGVDMAMKLSDLNPEDPTSFVILSNIYAGLGRWDDAERSRQMMSDRELTKLPAYSSIGVT</sequence>
<dbReference type="Pfam" id="PF13041">
    <property type="entry name" value="PPR_2"/>
    <property type="match status" value="2"/>
</dbReference>
<name>A0AAV8T2C8_9ROSI</name>
<keyword evidence="1" id="KW-0677">Repeat</keyword>
<dbReference type="FunFam" id="1.25.40.10:FF:000090">
    <property type="entry name" value="Pentatricopeptide repeat-containing protein, chloroplastic"/>
    <property type="match status" value="1"/>
</dbReference>
<evidence type="ECO:0000313" key="5">
    <source>
        <dbReference type="Proteomes" id="UP001159364"/>
    </source>
</evidence>
<dbReference type="FunFam" id="1.25.40.10:FF:001175">
    <property type="entry name" value="Pentatricopeptide repeat-containing protein At1g19720"/>
    <property type="match status" value="1"/>
</dbReference>
<dbReference type="AlphaFoldDB" id="A0AAV8T2C8"/>
<dbReference type="NCBIfam" id="TIGR00756">
    <property type="entry name" value="PPR"/>
    <property type="match status" value="5"/>
</dbReference>
<dbReference type="FunFam" id="1.25.40.10:FF:000344">
    <property type="entry name" value="Pentatricopeptide repeat-containing protein"/>
    <property type="match status" value="1"/>
</dbReference>
<dbReference type="FunFam" id="1.25.40.10:FF:000196">
    <property type="entry name" value="Pentatricopeptide repeat-containing protein At4g14850"/>
    <property type="match status" value="1"/>
</dbReference>
<dbReference type="GO" id="GO:0009451">
    <property type="term" value="P:RNA modification"/>
    <property type="evidence" value="ECO:0007669"/>
    <property type="project" value="InterPro"/>
</dbReference>
<keyword evidence="5" id="KW-1185">Reference proteome</keyword>
<dbReference type="SUPFAM" id="SSF48452">
    <property type="entry name" value="TPR-like"/>
    <property type="match status" value="1"/>
</dbReference>
<dbReference type="Pfam" id="PF01535">
    <property type="entry name" value="PPR"/>
    <property type="match status" value="6"/>
</dbReference>
<dbReference type="Pfam" id="PF20431">
    <property type="entry name" value="E_motif"/>
    <property type="match status" value="1"/>
</dbReference>
<dbReference type="InterPro" id="IPR046848">
    <property type="entry name" value="E_motif"/>
</dbReference>
<dbReference type="PROSITE" id="PS51375">
    <property type="entry name" value="PPR"/>
    <property type="match status" value="6"/>
</dbReference>
<evidence type="ECO:0000256" key="3">
    <source>
        <dbReference type="PROSITE-ProRule" id="PRU00708"/>
    </source>
</evidence>
<dbReference type="InterPro" id="IPR002885">
    <property type="entry name" value="PPR_rpt"/>
</dbReference>
<feature type="repeat" description="PPR" evidence="3">
    <location>
        <begin position="334"/>
        <end position="368"/>
    </location>
</feature>
<proteinExistence type="inferred from homology"/>